<keyword evidence="3" id="KW-1185">Reference proteome</keyword>
<evidence type="ECO:0000313" key="3">
    <source>
        <dbReference type="Proteomes" id="UP000198589"/>
    </source>
</evidence>
<sequence length="512" mass="56270">MSDQPSADGLEEQTEPEPPAAAAQRGAILRAWRVYRGLGLDAVARHAKMSDAALSEWERGELNARRRRVFEPLEKVTRIDARLQADGALVDLWQAVGSSDALPPRSDWMHNYRIGGKPGWLWIRSAWDCTVDLAWGPLRGRTAVSAGSGGVLIQLPITLDNPPLRASTTSPAWADFGAGIVPAEVSSRLGIVRVMAQDLHEPNQEARRRLPVPGGLFRDPLGEVRSWARDLGVRWELIRPHIGVVLATDNPEHALDSADVSVHGSSGEVRFDREGRLISQLTMRPEQLRALRMARGYSHDRAAQRVSEMDDGLPTLSRAALERVERLGALPRAENWLPRLDMAYRADGRVGIERTFDSIGAELRSRRRGTRWVTAMTFPDYWVGPIWLQARSPGGRSDVGSIRLVWGPWRRRQRVGSGQVVTMRKARPGADPLFVDLPAGWRFAAGTGAVGTGMDINDDWQPRSALAGLALLLEALATIRAWRRIAQSLSASRSGDAEVRQPGSSGESGEGS</sequence>
<accession>A0A1I2I1T5</accession>
<name>A0A1I2I1T5_9ACTN</name>
<dbReference type="Proteomes" id="UP000198589">
    <property type="component" value="Unassembled WGS sequence"/>
</dbReference>
<dbReference type="InterPro" id="IPR001387">
    <property type="entry name" value="Cro/C1-type_HTH"/>
</dbReference>
<reference evidence="3" key="1">
    <citation type="submission" date="2016-10" db="EMBL/GenBank/DDBJ databases">
        <authorList>
            <person name="Varghese N."/>
            <person name="Submissions S."/>
        </authorList>
    </citation>
    <scope>NUCLEOTIDE SEQUENCE [LARGE SCALE GENOMIC DNA]</scope>
    <source>
        <strain evidence="3">DSM 46838</strain>
    </source>
</reference>
<evidence type="ECO:0000313" key="2">
    <source>
        <dbReference type="EMBL" id="SFF35047.1"/>
    </source>
</evidence>
<dbReference type="CDD" id="cd00093">
    <property type="entry name" value="HTH_XRE"/>
    <property type="match status" value="1"/>
</dbReference>
<dbReference type="GO" id="GO:0003677">
    <property type="term" value="F:DNA binding"/>
    <property type="evidence" value="ECO:0007669"/>
    <property type="project" value="InterPro"/>
</dbReference>
<dbReference type="SUPFAM" id="SSF47413">
    <property type="entry name" value="lambda repressor-like DNA-binding domains"/>
    <property type="match status" value="1"/>
</dbReference>
<evidence type="ECO:0000256" key="1">
    <source>
        <dbReference type="SAM" id="MobiDB-lite"/>
    </source>
</evidence>
<organism evidence="2 3">
    <name type="scientific">Blastococcus tunisiensis</name>
    <dbReference type="NCBI Taxonomy" id="1798228"/>
    <lineage>
        <taxon>Bacteria</taxon>
        <taxon>Bacillati</taxon>
        <taxon>Actinomycetota</taxon>
        <taxon>Actinomycetes</taxon>
        <taxon>Geodermatophilales</taxon>
        <taxon>Geodermatophilaceae</taxon>
        <taxon>Blastococcus</taxon>
    </lineage>
</organism>
<feature type="region of interest" description="Disordered" evidence="1">
    <location>
        <begin position="491"/>
        <end position="512"/>
    </location>
</feature>
<feature type="region of interest" description="Disordered" evidence="1">
    <location>
        <begin position="1"/>
        <end position="23"/>
    </location>
</feature>
<protein>
    <recommendedName>
        <fullName evidence="4">Helix-turn-helix domain-containing protein</fullName>
    </recommendedName>
</protein>
<dbReference type="EMBL" id="FOND01000012">
    <property type="protein sequence ID" value="SFF35047.1"/>
    <property type="molecule type" value="Genomic_DNA"/>
</dbReference>
<proteinExistence type="predicted"/>
<gene>
    <name evidence="2" type="ORF">SAMN05216574_11215</name>
</gene>
<dbReference type="AlphaFoldDB" id="A0A1I2I1T5"/>
<dbReference type="InterPro" id="IPR010982">
    <property type="entry name" value="Lambda_DNA-bd_dom_sf"/>
</dbReference>
<evidence type="ECO:0008006" key="4">
    <source>
        <dbReference type="Google" id="ProtNLM"/>
    </source>
</evidence>